<evidence type="ECO:0000256" key="4">
    <source>
        <dbReference type="ARBA" id="ARBA00023002"/>
    </source>
</evidence>
<feature type="binding site" evidence="8">
    <location>
        <position position="247"/>
    </location>
    <ligand>
        <name>a divalent metal cation</name>
        <dbReference type="ChEBI" id="CHEBI:60240"/>
    </ligand>
</feature>
<comment type="similarity">
    <text evidence="2 9">Belongs to the malic enzymes family.</text>
</comment>
<proteinExistence type="inferred from homology"/>
<reference evidence="12 13" key="1">
    <citation type="submission" date="2019-11" db="EMBL/GenBank/DDBJ databases">
        <title>Metabolism of dissolved organic matter in forest soils.</title>
        <authorList>
            <person name="Cyle K.T."/>
            <person name="Wilhelm R.C."/>
            <person name="Martinez C.E."/>
        </authorList>
    </citation>
    <scope>NUCLEOTIDE SEQUENCE [LARGE SCALE GENOMIC DNA]</scope>
    <source>
        <strain evidence="12 13">5N</strain>
    </source>
</reference>
<comment type="caution">
    <text evidence="12">The sequence shown here is derived from an EMBL/GenBank/DDBJ whole genome shotgun (WGS) entry which is preliminary data.</text>
</comment>
<dbReference type="PIRSF" id="PIRSF000106">
    <property type="entry name" value="ME"/>
    <property type="match status" value="1"/>
</dbReference>
<feature type="binding site" evidence="8">
    <location>
        <position position="246"/>
    </location>
    <ligand>
        <name>a divalent metal cation</name>
        <dbReference type="ChEBI" id="CHEBI:60240"/>
    </ligand>
</feature>
<dbReference type="PROSITE" id="PS00331">
    <property type="entry name" value="MALIC_ENZYMES"/>
    <property type="match status" value="1"/>
</dbReference>
<dbReference type="FunFam" id="3.40.50.10380:FF:000001">
    <property type="entry name" value="NAD-dependent malic enzyme"/>
    <property type="match status" value="1"/>
</dbReference>
<dbReference type="InterPro" id="IPR012301">
    <property type="entry name" value="Malic_N_dom"/>
</dbReference>
<feature type="binding site" evidence="8">
    <location>
        <position position="270"/>
    </location>
    <ligand>
        <name>a divalent metal cation</name>
        <dbReference type="ChEBI" id="CHEBI:60240"/>
    </ligand>
</feature>
<keyword evidence="5" id="KW-0520">NAD</keyword>
<evidence type="ECO:0000256" key="1">
    <source>
        <dbReference type="ARBA" id="ARBA00001936"/>
    </source>
</evidence>
<dbReference type="InterPro" id="IPR015884">
    <property type="entry name" value="Malic_enzyme_CS"/>
</dbReference>
<dbReference type="Proteomes" id="UP000655523">
    <property type="component" value="Unassembled WGS sequence"/>
</dbReference>
<feature type="binding site" evidence="7">
    <location>
        <position position="463"/>
    </location>
    <ligand>
        <name>(S)-malate</name>
        <dbReference type="ChEBI" id="CHEBI:15589"/>
    </ligand>
</feature>
<dbReference type="SMART" id="SM01274">
    <property type="entry name" value="malic"/>
    <property type="match status" value="1"/>
</dbReference>
<dbReference type="PRINTS" id="PR00072">
    <property type="entry name" value="MALOXRDTASE"/>
</dbReference>
<dbReference type="GO" id="GO:0016616">
    <property type="term" value="F:oxidoreductase activity, acting on the CH-OH group of donors, NAD or NADP as acceptor"/>
    <property type="evidence" value="ECO:0007669"/>
    <property type="project" value="InterPro"/>
</dbReference>
<evidence type="ECO:0000256" key="3">
    <source>
        <dbReference type="ARBA" id="ARBA00022723"/>
    </source>
</evidence>
<name>A0A972NSN8_9BURK</name>
<dbReference type="SUPFAM" id="SSF53223">
    <property type="entry name" value="Aminoacid dehydrogenase-like, N-terminal domain"/>
    <property type="match status" value="1"/>
</dbReference>
<dbReference type="InterPro" id="IPR036291">
    <property type="entry name" value="NAD(P)-bd_dom_sf"/>
</dbReference>
<evidence type="ECO:0000256" key="5">
    <source>
        <dbReference type="ARBA" id="ARBA00023027"/>
    </source>
</evidence>
<feature type="domain" description="Malic enzyme NAD-binding" evidence="10">
    <location>
        <begin position="271"/>
        <end position="532"/>
    </location>
</feature>
<dbReference type="Gene3D" id="3.40.50.10380">
    <property type="entry name" value="Malic enzyme, N-terminal domain"/>
    <property type="match status" value="1"/>
</dbReference>
<keyword evidence="4 12" id="KW-0560">Oxidoreductase</keyword>
<dbReference type="InterPro" id="IPR001891">
    <property type="entry name" value="Malic_OxRdtase"/>
</dbReference>
<dbReference type="InterPro" id="IPR037062">
    <property type="entry name" value="Malic_N_dom_sf"/>
</dbReference>
<keyword evidence="3 8" id="KW-0479">Metal-binding</keyword>
<organism evidence="12 13">
    <name type="scientific">Paraburkholderia elongata</name>
    <dbReference type="NCBI Taxonomy" id="2675747"/>
    <lineage>
        <taxon>Bacteria</taxon>
        <taxon>Pseudomonadati</taxon>
        <taxon>Pseudomonadota</taxon>
        <taxon>Betaproteobacteria</taxon>
        <taxon>Burkholderiales</taxon>
        <taxon>Burkholderiaceae</taxon>
        <taxon>Paraburkholderia</taxon>
    </lineage>
</organism>
<feature type="active site" description="Proton acceptor" evidence="6">
    <location>
        <position position="175"/>
    </location>
</feature>
<dbReference type="NCBIfam" id="NF010052">
    <property type="entry name" value="PRK13529.1"/>
    <property type="match status" value="1"/>
</dbReference>
<dbReference type="GO" id="GO:0006108">
    <property type="term" value="P:malate metabolic process"/>
    <property type="evidence" value="ECO:0007669"/>
    <property type="project" value="TreeGrafter"/>
</dbReference>
<dbReference type="PANTHER" id="PTHR23406:SF34">
    <property type="entry name" value="NAD-DEPENDENT MALIC ENZYME, MITOCHONDRIAL"/>
    <property type="match status" value="1"/>
</dbReference>
<evidence type="ECO:0000256" key="8">
    <source>
        <dbReference type="PIRSR" id="PIRSR000106-3"/>
    </source>
</evidence>
<evidence type="ECO:0000259" key="11">
    <source>
        <dbReference type="SMART" id="SM01274"/>
    </source>
</evidence>
<dbReference type="GO" id="GO:0051287">
    <property type="term" value="F:NAD binding"/>
    <property type="evidence" value="ECO:0007669"/>
    <property type="project" value="InterPro"/>
</dbReference>
<dbReference type="EC" id="1.1.1.38" evidence="12"/>
<evidence type="ECO:0000256" key="7">
    <source>
        <dbReference type="PIRSR" id="PIRSR000106-2"/>
    </source>
</evidence>
<evidence type="ECO:0000256" key="9">
    <source>
        <dbReference type="RuleBase" id="RU003427"/>
    </source>
</evidence>
<gene>
    <name evidence="12" type="primary">maeA</name>
    <name evidence="12" type="ORF">GNZ13_25050</name>
</gene>
<evidence type="ECO:0000313" key="13">
    <source>
        <dbReference type="Proteomes" id="UP000655523"/>
    </source>
</evidence>
<feature type="binding site" evidence="7">
    <location>
        <position position="157"/>
    </location>
    <ligand>
        <name>(S)-malate</name>
        <dbReference type="ChEBI" id="CHEBI:15589"/>
    </ligand>
</feature>
<dbReference type="InterPro" id="IPR046346">
    <property type="entry name" value="Aminoacid_DH-like_N_sf"/>
</dbReference>
<dbReference type="AlphaFoldDB" id="A0A972NSN8"/>
<comment type="cofactor">
    <cofactor evidence="1">
        <name>Mn(2+)</name>
        <dbReference type="ChEBI" id="CHEBI:29035"/>
    </cofactor>
</comment>
<dbReference type="InterPro" id="IPR012302">
    <property type="entry name" value="Malic_NAD-bd"/>
</dbReference>
<sequence>MSKSTDPVAPVETDLTGFDLINNPMLNKGTAFTDEERCAFGLHGLLPPHVGTLEEQVQRRLKVLRAFATDFERYAFLRELQDSDETLFYALIASNLEETLPLVYTPTVGEGCQRFSEIWHKPRGVFISYPNMHRIREILSDARFDRVRIIVVSDGERILGLGDQGAGGMGISIGKLALYTACAGIHPDETLPVLLDVGTNNQERLDDPLYVGWRHERIRGDEYDAFIEEFVAAVSERWPDVLLHWEDFAGSNAARLLERYRDRLCTFNDDIQGTAAIAASSLLAAVNVTGVPLTAQRIAVLGAGSAGCGIASLLLQAMIDAGADEAEARGHFFLVDRNGLLVEGMPDITSTQKPFLQKPEAVAGWKREAPNAVGLLDVVSNAHPTVLIGVSGQAGAFTESVVRTMASHVERPVIFPLSNPTSRSEATPEQLMAWSEGRALIGTGSPFPPLHWNGQTRKVNQTNNSHVFPGVGLGVLAAGARRITDTMFMVAGKTVAAMSPAVTDKEGLLLPPVTDLRKVAVAVATAVARQAQADGVAQPCDEATLDARIAARVWEPRYRPYRKRG</sequence>
<feature type="binding site" evidence="7">
    <location>
        <position position="419"/>
    </location>
    <ligand>
        <name>(S)-malate</name>
        <dbReference type="ChEBI" id="CHEBI:15589"/>
    </ligand>
</feature>
<dbReference type="GO" id="GO:0005829">
    <property type="term" value="C:cytosol"/>
    <property type="evidence" value="ECO:0007669"/>
    <property type="project" value="TreeGrafter"/>
</dbReference>
<evidence type="ECO:0000256" key="2">
    <source>
        <dbReference type="ARBA" id="ARBA00008785"/>
    </source>
</evidence>
<evidence type="ECO:0000313" key="12">
    <source>
        <dbReference type="EMBL" id="NPT57743.1"/>
    </source>
</evidence>
<keyword evidence="13" id="KW-1185">Reference proteome</keyword>
<dbReference type="Gene3D" id="3.40.50.720">
    <property type="entry name" value="NAD(P)-binding Rossmann-like Domain"/>
    <property type="match status" value="1"/>
</dbReference>
<accession>A0A972NSN8</accession>
<evidence type="ECO:0000259" key="10">
    <source>
        <dbReference type="SMART" id="SM00919"/>
    </source>
</evidence>
<evidence type="ECO:0000256" key="6">
    <source>
        <dbReference type="PIRSR" id="PIRSR000106-1"/>
    </source>
</evidence>
<dbReference type="GO" id="GO:0046872">
    <property type="term" value="F:metal ion binding"/>
    <property type="evidence" value="ECO:0007669"/>
    <property type="project" value="UniProtKB-KW"/>
</dbReference>
<feature type="active site" description="Proton donor" evidence="6">
    <location>
        <position position="104"/>
    </location>
</feature>
<dbReference type="PANTHER" id="PTHR23406">
    <property type="entry name" value="MALIC ENZYME-RELATED"/>
    <property type="match status" value="1"/>
</dbReference>
<dbReference type="Pfam" id="PF00390">
    <property type="entry name" value="malic"/>
    <property type="match status" value="1"/>
</dbReference>
<protein>
    <submittedName>
        <fullName evidence="12">Oxaloacetate-decarboxylating malate dehydrogenase</fullName>
        <ecNumber evidence="12">1.1.1.38</ecNumber>
    </submittedName>
</protein>
<dbReference type="GO" id="GO:0004470">
    <property type="term" value="F:malic enzyme activity"/>
    <property type="evidence" value="ECO:0007669"/>
    <property type="project" value="InterPro"/>
</dbReference>
<dbReference type="EMBL" id="WOEZ01000137">
    <property type="protein sequence ID" value="NPT57743.1"/>
    <property type="molecule type" value="Genomic_DNA"/>
</dbReference>
<dbReference type="SMART" id="SM00919">
    <property type="entry name" value="Malic_M"/>
    <property type="match status" value="1"/>
</dbReference>
<dbReference type="RefSeq" id="WP_172169321.1">
    <property type="nucleotide sequence ID" value="NZ_WOEZ01000137.1"/>
</dbReference>
<feature type="domain" description="Malic enzyme N-terminal" evidence="11">
    <location>
        <begin position="81"/>
        <end position="261"/>
    </location>
</feature>
<comment type="cofactor">
    <cofactor evidence="8">
        <name>Mg(2+)</name>
        <dbReference type="ChEBI" id="CHEBI:18420"/>
    </cofactor>
    <cofactor evidence="8">
        <name>Mn(2+)</name>
        <dbReference type="ChEBI" id="CHEBI:29035"/>
    </cofactor>
    <text evidence="8">Divalent metal cations. Prefers magnesium or manganese.</text>
</comment>
<dbReference type="SUPFAM" id="SSF51735">
    <property type="entry name" value="NAD(P)-binding Rossmann-fold domains"/>
    <property type="match status" value="1"/>
</dbReference>
<dbReference type="Pfam" id="PF03949">
    <property type="entry name" value="Malic_M"/>
    <property type="match status" value="1"/>
</dbReference>